<dbReference type="Gene3D" id="2.60.120.700">
    <property type="entry name" value="Peptidase G1"/>
    <property type="match status" value="1"/>
</dbReference>
<dbReference type="PANTHER" id="PTHR37536:SF1">
    <property type="entry name" value="ASPERGILLOPEPSIN, PUTAITVE (AFU_ORTHOLOGUE AFUA_7G01200)"/>
    <property type="match status" value="1"/>
</dbReference>
<feature type="region of interest" description="Disordered" evidence="1">
    <location>
        <begin position="75"/>
        <end position="108"/>
    </location>
</feature>
<dbReference type="Pfam" id="PF01828">
    <property type="entry name" value="Peptidase_A4"/>
    <property type="match status" value="1"/>
</dbReference>
<proteinExistence type="predicted"/>
<reference evidence="2 3" key="1">
    <citation type="submission" date="2019-10" db="EMBL/GenBank/DDBJ databases">
        <authorList>
            <person name="Palmer J.M."/>
        </authorList>
    </citation>
    <scope>NUCLEOTIDE SEQUENCE [LARGE SCALE GENOMIC DNA]</scope>
    <source>
        <strain evidence="2 3">TWF718</strain>
    </source>
</reference>
<dbReference type="CDD" id="cd13426">
    <property type="entry name" value="Peptidase_G1"/>
    <property type="match status" value="1"/>
</dbReference>
<dbReference type="AlphaFoldDB" id="A0AAN8MEZ4"/>
<dbReference type="GO" id="GO:0006508">
    <property type="term" value="P:proteolysis"/>
    <property type="evidence" value="ECO:0007669"/>
    <property type="project" value="InterPro"/>
</dbReference>
<evidence type="ECO:0000313" key="3">
    <source>
        <dbReference type="Proteomes" id="UP001313282"/>
    </source>
</evidence>
<dbReference type="InterPro" id="IPR038656">
    <property type="entry name" value="Peptidase_G1_sf"/>
</dbReference>
<name>A0AAN8MEZ4_9PEZI</name>
<evidence type="ECO:0000313" key="2">
    <source>
        <dbReference type="EMBL" id="KAK6330583.1"/>
    </source>
</evidence>
<dbReference type="GO" id="GO:0070007">
    <property type="term" value="F:glutamic-type endopeptidase activity"/>
    <property type="evidence" value="ECO:0007669"/>
    <property type="project" value="InterPro"/>
</dbReference>
<sequence length="337" mass="37103">MDAKLMAEIIKERPLAFEFSLADPLAATDDILISYGLPTRPDEDSQPLYYSQWKRLITQRLKFIPSKTGIVDQGVSSCADSQQPKPTFTKSTADGKSETWSGAVTQRDSENSIRHVGATWIVPQLYPPADQNANSFDFGLWVGVDNHTHGDDTLLQAGTVHTCKVDSEGRIEKEFFAFYNLYGDHFTRVDGFPVNPGDTVSVFLNLLHVPKLGANYLELSGTTWAWIIYVNESVGSYTIRCIKLSSNETEQKAFKADSAEWILDNKNLQFKLAAFGSAVMFNCFAVTEEGGEVTIANSELISMVRDGVCVSRASRIGDQAVGLSYGGIQRKGGNISD</sequence>
<organism evidence="2 3">
    <name type="scientific">Orbilia javanica</name>
    <dbReference type="NCBI Taxonomy" id="47235"/>
    <lineage>
        <taxon>Eukaryota</taxon>
        <taxon>Fungi</taxon>
        <taxon>Dikarya</taxon>
        <taxon>Ascomycota</taxon>
        <taxon>Pezizomycotina</taxon>
        <taxon>Orbiliomycetes</taxon>
        <taxon>Orbiliales</taxon>
        <taxon>Orbiliaceae</taxon>
        <taxon>Orbilia</taxon>
    </lineage>
</organism>
<dbReference type="EMBL" id="JAVHNR010000011">
    <property type="protein sequence ID" value="KAK6330583.1"/>
    <property type="molecule type" value="Genomic_DNA"/>
</dbReference>
<comment type="caution">
    <text evidence="2">The sequence shown here is derived from an EMBL/GenBank/DDBJ whole genome shotgun (WGS) entry which is preliminary data.</text>
</comment>
<dbReference type="InterPro" id="IPR000250">
    <property type="entry name" value="Peptidase_G1"/>
</dbReference>
<dbReference type="PANTHER" id="PTHR37536">
    <property type="entry name" value="PUTATIVE (AFU_ORTHOLOGUE AFUA_3G02970)-RELATED"/>
    <property type="match status" value="1"/>
</dbReference>
<protein>
    <submittedName>
        <fullName evidence="2">Uncharacterized protein</fullName>
    </submittedName>
</protein>
<dbReference type="InterPro" id="IPR013320">
    <property type="entry name" value="ConA-like_dom_sf"/>
</dbReference>
<accession>A0AAN8MEZ4</accession>
<feature type="compositionally biased region" description="Polar residues" evidence="1">
    <location>
        <begin position="75"/>
        <end position="106"/>
    </location>
</feature>
<keyword evidence="3" id="KW-1185">Reference proteome</keyword>
<gene>
    <name evidence="2" type="ORF">TWF718_002782</name>
</gene>
<dbReference type="Proteomes" id="UP001313282">
    <property type="component" value="Unassembled WGS sequence"/>
</dbReference>
<evidence type="ECO:0000256" key="1">
    <source>
        <dbReference type="SAM" id="MobiDB-lite"/>
    </source>
</evidence>
<dbReference type="SUPFAM" id="SSF49899">
    <property type="entry name" value="Concanavalin A-like lectins/glucanases"/>
    <property type="match status" value="1"/>
</dbReference>